<keyword evidence="2" id="KW-1185">Reference proteome</keyword>
<gene>
    <name evidence="1" type="ORF">BN2614_LOCUS1</name>
</gene>
<organism evidence="1 2">
    <name type="scientific">Gulo gulo</name>
    <name type="common">Wolverine</name>
    <name type="synonym">Gluton</name>
    <dbReference type="NCBI Taxonomy" id="48420"/>
    <lineage>
        <taxon>Eukaryota</taxon>
        <taxon>Metazoa</taxon>
        <taxon>Chordata</taxon>
        <taxon>Craniata</taxon>
        <taxon>Vertebrata</taxon>
        <taxon>Euteleostomi</taxon>
        <taxon>Mammalia</taxon>
        <taxon>Eutheria</taxon>
        <taxon>Laurasiatheria</taxon>
        <taxon>Carnivora</taxon>
        <taxon>Caniformia</taxon>
        <taxon>Musteloidea</taxon>
        <taxon>Mustelidae</taxon>
        <taxon>Guloninae</taxon>
        <taxon>Gulo</taxon>
    </lineage>
</organism>
<dbReference type="AlphaFoldDB" id="A0A9X9Q4M2"/>
<dbReference type="GO" id="GO:0006412">
    <property type="term" value="P:translation"/>
    <property type="evidence" value="ECO:0007669"/>
    <property type="project" value="InterPro"/>
</dbReference>
<feature type="non-terminal residue" evidence="1">
    <location>
        <position position="1"/>
    </location>
</feature>
<dbReference type="Gene3D" id="3.90.1170.10">
    <property type="entry name" value="Ribosomal protein L10e/L16"/>
    <property type="match status" value="1"/>
</dbReference>
<evidence type="ECO:0000313" key="1">
    <source>
        <dbReference type="EMBL" id="VCX13070.1"/>
    </source>
</evidence>
<dbReference type="GO" id="GO:0005840">
    <property type="term" value="C:ribosome"/>
    <property type="evidence" value="ECO:0007669"/>
    <property type="project" value="InterPro"/>
</dbReference>
<evidence type="ECO:0000313" key="2">
    <source>
        <dbReference type="Proteomes" id="UP000269945"/>
    </source>
</evidence>
<protein>
    <submittedName>
        <fullName evidence="1">Uncharacterized protein</fullName>
    </submittedName>
</protein>
<name>A0A9X9Q4M2_GULGU</name>
<reference evidence="1 2" key="1">
    <citation type="submission" date="2018-10" db="EMBL/GenBank/DDBJ databases">
        <authorList>
            <person name="Ekblom R."/>
            <person name="Jareborg N."/>
        </authorList>
    </citation>
    <scope>NUCLEOTIDE SEQUENCE [LARGE SCALE GENOMIC DNA]</scope>
    <source>
        <tissue evidence="1">Muscle</tissue>
    </source>
</reference>
<sequence>GSLPCWCYQYCKNKPYPKSPICRGVPDAQIHIFDPGWKKAKADEFPHLGHMVLDEYEQVSFEALETSSNGSKKYTVKGCGKYGFHIQVWLHSFHVIHINKILSCAGTKGLQTGM</sequence>
<dbReference type="Proteomes" id="UP000269945">
    <property type="component" value="Unassembled WGS sequence"/>
</dbReference>
<dbReference type="InterPro" id="IPR036920">
    <property type="entry name" value="Ribosomal_uL16_sf"/>
</dbReference>
<dbReference type="InterPro" id="IPR001197">
    <property type="entry name" value="Ribosomal_uL16_euk_arch"/>
</dbReference>
<dbReference type="GO" id="GO:0003735">
    <property type="term" value="F:structural constituent of ribosome"/>
    <property type="evidence" value="ECO:0007669"/>
    <property type="project" value="InterPro"/>
</dbReference>
<dbReference type="EMBL" id="CYRY02035015">
    <property type="protein sequence ID" value="VCX13070.1"/>
    <property type="molecule type" value="Genomic_DNA"/>
</dbReference>
<dbReference type="SUPFAM" id="SSF54686">
    <property type="entry name" value="Ribosomal protein L16p/L10e"/>
    <property type="match status" value="1"/>
</dbReference>
<accession>A0A9X9Q4M2</accession>
<comment type="caution">
    <text evidence="1">The sequence shown here is derived from an EMBL/GenBank/DDBJ whole genome shotgun (WGS) entry which is preliminary data.</text>
</comment>
<dbReference type="PANTHER" id="PTHR11726">
    <property type="entry name" value="60S RIBOSOMAL PROTEIN L10"/>
    <property type="match status" value="1"/>
</dbReference>
<proteinExistence type="predicted"/>